<gene>
    <name evidence="1" type="ORF">QAD02_004300</name>
</gene>
<keyword evidence="2" id="KW-1185">Reference proteome</keyword>
<reference evidence="1" key="1">
    <citation type="submission" date="2023-04" db="EMBL/GenBank/DDBJ databases">
        <title>A chromosome-level genome assembly of the parasitoid wasp Eretmocerus hayati.</title>
        <authorList>
            <person name="Zhong Y."/>
            <person name="Liu S."/>
            <person name="Liu Y."/>
        </authorList>
    </citation>
    <scope>NUCLEOTIDE SEQUENCE</scope>
    <source>
        <strain evidence="1">ZJU_SS_LIU_2023</strain>
    </source>
</reference>
<accession>A0ACC2NRV0</accession>
<organism evidence="1 2">
    <name type="scientific">Eretmocerus hayati</name>
    <dbReference type="NCBI Taxonomy" id="131215"/>
    <lineage>
        <taxon>Eukaryota</taxon>
        <taxon>Metazoa</taxon>
        <taxon>Ecdysozoa</taxon>
        <taxon>Arthropoda</taxon>
        <taxon>Hexapoda</taxon>
        <taxon>Insecta</taxon>
        <taxon>Pterygota</taxon>
        <taxon>Neoptera</taxon>
        <taxon>Endopterygota</taxon>
        <taxon>Hymenoptera</taxon>
        <taxon>Apocrita</taxon>
        <taxon>Proctotrupomorpha</taxon>
        <taxon>Chalcidoidea</taxon>
        <taxon>Aphelinidae</taxon>
        <taxon>Aphelininae</taxon>
        <taxon>Eretmocerus</taxon>
    </lineage>
</organism>
<sequence>MYLGMDVTTTARQEVPLVKIAHIDGFYMSCPYQTISNRPIPRLGGNAAAANPTEFPHQVSIQIHHSHTCGGTLIGVKHVLTAAHCVSDLKAHGTANLLYVEVGAISLKEGQRIKVAGYKVHDQYQGSSISGSAIFAHDIAILQLAIPVTISNRVNIINLPKEGEEIPVGAHTTVSGFGSTRIGGPNSDVLRKASMRIVSFSYCQSHWPQNRLLPSQICASYEIDQGTCAGDSGGPMIYAGKIVGIVSCGSSVCQNGVPDLYTKVSYYIPFIKECMAKDLSQGSSTLGTGNLQMESAPSYPSVLQPPHPSQITHPSFGQAPAITGQIPSNGVQVPAGHVPTYPVQVPSHLGLPSLVQTLYMPLSPPGVSFDPVHPANSIPTQPISSLTMHDPNNAVVVPTFPVHSASSIATQPISSLTMHGPNTVVVPTFPIHSASSIPNPPSNLIINSPTAIQPQNIHYLVPTYHR</sequence>
<evidence type="ECO:0000313" key="2">
    <source>
        <dbReference type="Proteomes" id="UP001239111"/>
    </source>
</evidence>
<comment type="caution">
    <text evidence="1">The sequence shown here is derived from an EMBL/GenBank/DDBJ whole genome shotgun (WGS) entry which is preliminary data.</text>
</comment>
<protein>
    <submittedName>
        <fullName evidence="1">Uncharacterized protein</fullName>
    </submittedName>
</protein>
<proteinExistence type="predicted"/>
<dbReference type="EMBL" id="CM056743">
    <property type="protein sequence ID" value="KAJ8673039.1"/>
    <property type="molecule type" value="Genomic_DNA"/>
</dbReference>
<dbReference type="Proteomes" id="UP001239111">
    <property type="component" value="Chromosome 3"/>
</dbReference>
<name>A0ACC2NRV0_9HYME</name>
<evidence type="ECO:0000313" key="1">
    <source>
        <dbReference type="EMBL" id="KAJ8673039.1"/>
    </source>
</evidence>